<evidence type="ECO:0008006" key="4">
    <source>
        <dbReference type="Google" id="ProtNLM"/>
    </source>
</evidence>
<feature type="region of interest" description="Disordered" evidence="1">
    <location>
        <begin position="1"/>
        <end position="87"/>
    </location>
</feature>
<feature type="compositionally biased region" description="Pro residues" evidence="1">
    <location>
        <begin position="69"/>
        <end position="81"/>
    </location>
</feature>
<evidence type="ECO:0000313" key="3">
    <source>
        <dbReference type="Proteomes" id="UP000198226"/>
    </source>
</evidence>
<proteinExistence type="predicted"/>
<dbReference type="EMBL" id="LT607752">
    <property type="protein sequence ID" value="SCG59363.1"/>
    <property type="molecule type" value="Genomic_DNA"/>
</dbReference>
<name>A0A1C5IMJ7_9ACTN</name>
<dbReference type="Pfam" id="PF20060">
    <property type="entry name" value="DUF6459"/>
    <property type="match status" value="1"/>
</dbReference>
<evidence type="ECO:0000313" key="2">
    <source>
        <dbReference type="EMBL" id="SCG59363.1"/>
    </source>
</evidence>
<sequence length="194" mass="21124">MMADSRRPGPTRPPIRLRPAPVADPPYVDEVPDLWPRPPGQLALDLFGTGQPPPGRPTGRRPDPRPHPGHPVAPPPPPPATATPEAARAAHRFVGTCLEILNGYRPPGQIRALVEPGRTVEVTEQLARAAARTPPVRRRSTRPAVHLRRLRVCEPRAAAVEVAAVLTAGGRTWAMALRLEHRRGSWLCTTLQVI</sequence>
<reference evidence="3" key="1">
    <citation type="submission" date="2016-06" db="EMBL/GenBank/DDBJ databases">
        <authorList>
            <person name="Varghese N."/>
            <person name="Submissions Spin"/>
        </authorList>
    </citation>
    <scope>NUCLEOTIDE SEQUENCE [LARGE SCALE GENOMIC DNA]</scope>
    <source>
        <strain evidence="3">DSM 44983</strain>
    </source>
</reference>
<protein>
    <recommendedName>
        <fullName evidence="4">Alanine, arginine and proline rich protein</fullName>
    </recommendedName>
</protein>
<dbReference type="Proteomes" id="UP000198226">
    <property type="component" value="Chromosome I"/>
</dbReference>
<organism evidence="2 3">
    <name type="scientific">Micromonospora rifamycinica</name>
    <dbReference type="NCBI Taxonomy" id="291594"/>
    <lineage>
        <taxon>Bacteria</taxon>
        <taxon>Bacillati</taxon>
        <taxon>Actinomycetota</taxon>
        <taxon>Actinomycetes</taxon>
        <taxon>Micromonosporales</taxon>
        <taxon>Micromonosporaceae</taxon>
        <taxon>Micromonospora</taxon>
    </lineage>
</organism>
<keyword evidence="3" id="KW-1185">Reference proteome</keyword>
<evidence type="ECO:0000256" key="1">
    <source>
        <dbReference type="SAM" id="MobiDB-lite"/>
    </source>
</evidence>
<dbReference type="AlphaFoldDB" id="A0A1C5IMJ7"/>
<accession>A0A1C5IMJ7</accession>
<gene>
    <name evidence="2" type="ORF">GA0070623_2687</name>
</gene>
<dbReference type="InterPro" id="IPR045596">
    <property type="entry name" value="DUF6459"/>
</dbReference>